<accession>A0A918HIF6</accession>
<evidence type="ECO:0000256" key="4">
    <source>
        <dbReference type="ARBA" id="ARBA00023125"/>
    </source>
</evidence>
<dbReference type="InterPro" id="IPR036388">
    <property type="entry name" value="WH-like_DNA-bd_sf"/>
</dbReference>
<feature type="domain" description="RNA polymerase sigma factor 70 region 4 type 2" evidence="8">
    <location>
        <begin position="132"/>
        <end position="181"/>
    </location>
</feature>
<dbReference type="Gene3D" id="1.10.10.10">
    <property type="entry name" value="Winged helix-like DNA-binding domain superfamily/Winged helix DNA-binding domain"/>
    <property type="match status" value="1"/>
</dbReference>
<dbReference type="InterPro" id="IPR014293">
    <property type="entry name" value="RNA_pol_sigma70_actinobac"/>
</dbReference>
<dbReference type="PANTHER" id="PTHR43133">
    <property type="entry name" value="RNA POLYMERASE ECF-TYPE SIGMA FACTO"/>
    <property type="match status" value="1"/>
</dbReference>
<keyword evidence="4 6" id="KW-0238">DNA-binding</keyword>
<evidence type="ECO:0000256" key="5">
    <source>
        <dbReference type="ARBA" id="ARBA00023163"/>
    </source>
</evidence>
<keyword evidence="5 6" id="KW-0804">Transcription</keyword>
<dbReference type="InterPro" id="IPR039425">
    <property type="entry name" value="RNA_pol_sigma-70-like"/>
</dbReference>
<dbReference type="InterPro" id="IPR013324">
    <property type="entry name" value="RNA_pol_sigma_r3/r4-like"/>
</dbReference>
<keyword evidence="3 6" id="KW-0731">Sigma factor</keyword>
<evidence type="ECO:0000256" key="2">
    <source>
        <dbReference type="ARBA" id="ARBA00023015"/>
    </source>
</evidence>
<reference evidence="9" key="1">
    <citation type="journal article" date="2014" name="Int. J. Syst. Evol. Microbiol.">
        <title>Complete genome sequence of Corynebacterium casei LMG S-19264T (=DSM 44701T), isolated from a smear-ripened cheese.</title>
        <authorList>
            <consortium name="US DOE Joint Genome Institute (JGI-PGF)"/>
            <person name="Walter F."/>
            <person name="Albersmeier A."/>
            <person name="Kalinowski J."/>
            <person name="Ruckert C."/>
        </authorList>
    </citation>
    <scope>NUCLEOTIDE SEQUENCE</scope>
    <source>
        <strain evidence="9">JCM 3172</strain>
    </source>
</reference>
<dbReference type="GO" id="GO:0016987">
    <property type="term" value="F:sigma factor activity"/>
    <property type="evidence" value="ECO:0007669"/>
    <property type="project" value="UniProtKB-KW"/>
</dbReference>
<proteinExistence type="inferred from homology"/>
<evidence type="ECO:0000313" key="9">
    <source>
        <dbReference type="EMBL" id="GGT64716.1"/>
    </source>
</evidence>
<gene>
    <name evidence="9" type="primary">sigR</name>
    <name evidence="9" type="ORF">GCM10014713_67190</name>
</gene>
<dbReference type="SUPFAM" id="SSF88659">
    <property type="entry name" value="Sigma3 and sigma4 domains of RNA polymerase sigma factors"/>
    <property type="match status" value="1"/>
</dbReference>
<name>A0A918HIF6_9ACTN</name>
<keyword evidence="10" id="KW-1185">Reference proteome</keyword>
<organism evidence="9 10">
    <name type="scientific">Streptomyces purpureus</name>
    <dbReference type="NCBI Taxonomy" id="1951"/>
    <lineage>
        <taxon>Bacteria</taxon>
        <taxon>Bacillati</taxon>
        <taxon>Actinomycetota</taxon>
        <taxon>Actinomycetes</taxon>
        <taxon>Kitasatosporales</taxon>
        <taxon>Streptomycetaceae</taxon>
        <taxon>Streptomyces</taxon>
    </lineage>
</organism>
<dbReference type="RefSeq" id="WP_019891702.1">
    <property type="nucleotide sequence ID" value="NZ_BMQQ01000049.1"/>
</dbReference>
<dbReference type="Pfam" id="PF04542">
    <property type="entry name" value="Sigma70_r2"/>
    <property type="match status" value="1"/>
</dbReference>
<dbReference type="InterPro" id="IPR000838">
    <property type="entry name" value="RNA_pol_sigma70_ECF_CS"/>
</dbReference>
<evidence type="ECO:0000256" key="1">
    <source>
        <dbReference type="ARBA" id="ARBA00010641"/>
    </source>
</evidence>
<dbReference type="AlphaFoldDB" id="A0A918HIF6"/>
<dbReference type="PROSITE" id="PS01063">
    <property type="entry name" value="SIGMA70_ECF"/>
    <property type="match status" value="1"/>
</dbReference>
<evidence type="ECO:0000259" key="8">
    <source>
        <dbReference type="Pfam" id="PF08281"/>
    </source>
</evidence>
<dbReference type="Pfam" id="PF08281">
    <property type="entry name" value="Sigma70_r4_2"/>
    <property type="match status" value="1"/>
</dbReference>
<keyword evidence="2 6" id="KW-0805">Transcription regulation</keyword>
<sequence length="196" mass="22331">MTTHPTPVGETPQQRAQRFERDALAHRGRMYAEALRLTRNPADAEDLLQDTYASAFRSFHQFAPGTNLRAWLYRILKNTHINAYRKRKAEPPHASLRDVEDWQLARAASHTSTGLPSAESQVLDAMADPDVSHALAHIPDDFRTVVLLADVEGLQYSEIAHLIGVPHGTVNSRLHRGRRRLRTLLKDHPTRRRETR</sequence>
<dbReference type="PANTHER" id="PTHR43133:SF59">
    <property type="entry name" value="ECF RNA POLYMERASE SIGMA FACTOR SIGR"/>
    <property type="match status" value="1"/>
</dbReference>
<dbReference type="GO" id="GO:0006950">
    <property type="term" value="P:response to stress"/>
    <property type="evidence" value="ECO:0007669"/>
    <property type="project" value="UniProtKB-ARBA"/>
</dbReference>
<evidence type="ECO:0000313" key="10">
    <source>
        <dbReference type="Proteomes" id="UP000619486"/>
    </source>
</evidence>
<dbReference type="SUPFAM" id="SSF88946">
    <property type="entry name" value="Sigma2 domain of RNA polymerase sigma factors"/>
    <property type="match status" value="1"/>
</dbReference>
<dbReference type="Gene3D" id="1.10.1740.10">
    <property type="match status" value="1"/>
</dbReference>
<dbReference type="EMBL" id="BMQQ01000049">
    <property type="protein sequence ID" value="GGT64716.1"/>
    <property type="molecule type" value="Genomic_DNA"/>
</dbReference>
<evidence type="ECO:0000256" key="6">
    <source>
        <dbReference type="RuleBase" id="RU000716"/>
    </source>
</evidence>
<dbReference type="InterPro" id="IPR013325">
    <property type="entry name" value="RNA_pol_sigma_r2"/>
</dbReference>
<feature type="domain" description="RNA polymerase sigma-70 region 2" evidence="7">
    <location>
        <begin position="25"/>
        <end position="88"/>
    </location>
</feature>
<comment type="caution">
    <text evidence="9">The sequence shown here is derived from an EMBL/GenBank/DDBJ whole genome shotgun (WGS) entry which is preliminary data.</text>
</comment>
<dbReference type="GO" id="GO:0006352">
    <property type="term" value="P:DNA-templated transcription initiation"/>
    <property type="evidence" value="ECO:0007669"/>
    <property type="project" value="InterPro"/>
</dbReference>
<dbReference type="Proteomes" id="UP000619486">
    <property type="component" value="Unassembled WGS sequence"/>
</dbReference>
<dbReference type="GO" id="GO:0003677">
    <property type="term" value="F:DNA binding"/>
    <property type="evidence" value="ECO:0007669"/>
    <property type="project" value="UniProtKB-KW"/>
</dbReference>
<comment type="similarity">
    <text evidence="1 6">Belongs to the sigma-70 factor family. ECF subfamily.</text>
</comment>
<reference evidence="9" key="2">
    <citation type="submission" date="2020-09" db="EMBL/GenBank/DDBJ databases">
        <authorList>
            <person name="Sun Q."/>
            <person name="Ohkuma M."/>
        </authorList>
    </citation>
    <scope>NUCLEOTIDE SEQUENCE</scope>
    <source>
        <strain evidence="9">JCM 3172</strain>
    </source>
</reference>
<protein>
    <recommendedName>
        <fullName evidence="6">RNA polymerase sigma factor</fullName>
    </recommendedName>
</protein>
<dbReference type="InterPro" id="IPR014284">
    <property type="entry name" value="RNA_pol_sigma-70_dom"/>
</dbReference>
<dbReference type="NCBIfam" id="TIGR02937">
    <property type="entry name" value="sigma70-ECF"/>
    <property type="match status" value="1"/>
</dbReference>
<evidence type="ECO:0000256" key="3">
    <source>
        <dbReference type="ARBA" id="ARBA00023082"/>
    </source>
</evidence>
<evidence type="ECO:0000259" key="7">
    <source>
        <dbReference type="Pfam" id="PF04542"/>
    </source>
</evidence>
<dbReference type="NCBIfam" id="TIGR02947">
    <property type="entry name" value="SigH_actino"/>
    <property type="match status" value="1"/>
</dbReference>
<dbReference type="InterPro" id="IPR007627">
    <property type="entry name" value="RNA_pol_sigma70_r2"/>
</dbReference>
<dbReference type="InterPro" id="IPR013249">
    <property type="entry name" value="RNA_pol_sigma70_r4_t2"/>
</dbReference>